<protein>
    <submittedName>
        <fullName evidence="1">Uncharacterized protein</fullName>
    </submittedName>
</protein>
<sequence>MINTIDSVGCATTIRRSVIRAEEDERRVVEKIAQEEVEWTGDRSTQFGVLLAADPCSSGADLAGNGVASVG</sequence>
<proteinExistence type="predicted"/>
<dbReference type="Proteomes" id="UP000799291">
    <property type="component" value="Unassembled WGS sequence"/>
</dbReference>
<evidence type="ECO:0000313" key="2">
    <source>
        <dbReference type="Proteomes" id="UP000799291"/>
    </source>
</evidence>
<dbReference type="AlphaFoldDB" id="A0A6G1JPQ7"/>
<keyword evidence="2" id="KW-1185">Reference proteome</keyword>
<organism evidence="1 2">
    <name type="scientific">Lentithecium fluviatile CBS 122367</name>
    <dbReference type="NCBI Taxonomy" id="1168545"/>
    <lineage>
        <taxon>Eukaryota</taxon>
        <taxon>Fungi</taxon>
        <taxon>Dikarya</taxon>
        <taxon>Ascomycota</taxon>
        <taxon>Pezizomycotina</taxon>
        <taxon>Dothideomycetes</taxon>
        <taxon>Pleosporomycetidae</taxon>
        <taxon>Pleosporales</taxon>
        <taxon>Massarineae</taxon>
        <taxon>Lentitheciaceae</taxon>
        <taxon>Lentithecium</taxon>
    </lineage>
</organism>
<dbReference type="EMBL" id="MU005569">
    <property type="protein sequence ID" value="KAF2692221.1"/>
    <property type="molecule type" value="Genomic_DNA"/>
</dbReference>
<name>A0A6G1JPQ7_9PLEO</name>
<reference evidence="1" key="1">
    <citation type="journal article" date="2020" name="Stud. Mycol.">
        <title>101 Dothideomycetes genomes: a test case for predicting lifestyles and emergence of pathogens.</title>
        <authorList>
            <person name="Haridas S."/>
            <person name="Albert R."/>
            <person name="Binder M."/>
            <person name="Bloem J."/>
            <person name="Labutti K."/>
            <person name="Salamov A."/>
            <person name="Andreopoulos B."/>
            <person name="Baker S."/>
            <person name="Barry K."/>
            <person name="Bills G."/>
            <person name="Bluhm B."/>
            <person name="Cannon C."/>
            <person name="Castanera R."/>
            <person name="Culley D."/>
            <person name="Daum C."/>
            <person name="Ezra D."/>
            <person name="Gonzalez J."/>
            <person name="Henrissat B."/>
            <person name="Kuo A."/>
            <person name="Liang C."/>
            <person name="Lipzen A."/>
            <person name="Lutzoni F."/>
            <person name="Magnuson J."/>
            <person name="Mondo S."/>
            <person name="Nolan M."/>
            <person name="Ohm R."/>
            <person name="Pangilinan J."/>
            <person name="Park H.-J."/>
            <person name="Ramirez L."/>
            <person name="Alfaro M."/>
            <person name="Sun H."/>
            <person name="Tritt A."/>
            <person name="Yoshinaga Y."/>
            <person name="Zwiers L.-H."/>
            <person name="Turgeon B."/>
            <person name="Goodwin S."/>
            <person name="Spatafora J."/>
            <person name="Crous P."/>
            <person name="Grigoriev I."/>
        </authorList>
    </citation>
    <scope>NUCLEOTIDE SEQUENCE</scope>
    <source>
        <strain evidence="1">CBS 122367</strain>
    </source>
</reference>
<evidence type="ECO:0000313" key="1">
    <source>
        <dbReference type="EMBL" id="KAF2692221.1"/>
    </source>
</evidence>
<gene>
    <name evidence="1" type="ORF">K458DRAFT_411865</name>
</gene>
<accession>A0A6G1JPQ7</accession>